<reference evidence="1" key="1">
    <citation type="submission" date="2021-06" db="EMBL/GenBank/DDBJ databases">
        <authorList>
            <person name="Criscuolo A."/>
        </authorList>
    </citation>
    <scope>NUCLEOTIDE SEQUENCE</scope>
    <source>
        <strain evidence="1">CIP111600</strain>
    </source>
</reference>
<gene>
    <name evidence="1" type="ORF">PAESOLCIP111_02883</name>
</gene>
<sequence length="56" mass="6210">MKKFRFAAMAFAVAALVVLGVSGLGTSGEADAMYYGYVPNGMGETLEMAYWWYFLR</sequence>
<dbReference type="RefSeq" id="WP_218092654.1">
    <property type="nucleotide sequence ID" value="NZ_CAJVAS010000011.1"/>
</dbReference>
<dbReference type="EMBL" id="CAJVAS010000011">
    <property type="protein sequence ID" value="CAG7627118.1"/>
    <property type="molecule type" value="Genomic_DNA"/>
</dbReference>
<dbReference type="AlphaFoldDB" id="A0A916NPZ7"/>
<evidence type="ECO:0000313" key="1">
    <source>
        <dbReference type="EMBL" id="CAG7627118.1"/>
    </source>
</evidence>
<name>A0A916NPZ7_9BACL</name>
<protein>
    <submittedName>
        <fullName evidence="1">Uncharacterized protein</fullName>
    </submittedName>
</protein>
<organism evidence="1 2">
    <name type="scientific">Paenibacillus solanacearum</name>
    <dbReference type="NCBI Taxonomy" id="2048548"/>
    <lineage>
        <taxon>Bacteria</taxon>
        <taxon>Bacillati</taxon>
        <taxon>Bacillota</taxon>
        <taxon>Bacilli</taxon>
        <taxon>Bacillales</taxon>
        <taxon>Paenibacillaceae</taxon>
        <taxon>Paenibacillus</taxon>
    </lineage>
</organism>
<comment type="caution">
    <text evidence="1">The sequence shown here is derived from an EMBL/GenBank/DDBJ whole genome shotgun (WGS) entry which is preliminary data.</text>
</comment>
<proteinExistence type="predicted"/>
<dbReference type="Proteomes" id="UP000693672">
    <property type="component" value="Unassembled WGS sequence"/>
</dbReference>
<evidence type="ECO:0000313" key="2">
    <source>
        <dbReference type="Proteomes" id="UP000693672"/>
    </source>
</evidence>
<accession>A0A916NPZ7</accession>
<keyword evidence="2" id="KW-1185">Reference proteome</keyword>